<proteinExistence type="predicted"/>
<organism evidence="3 4">
    <name type="scientific">Streptomyces avermitilis</name>
    <dbReference type="NCBI Taxonomy" id="33903"/>
    <lineage>
        <taxon>Bacteria</taxon>
        <taxon>Bacillati</taxon>
        <taxon>Actinomycetota</taxon>
        <taxon>Actinomycetes</taxon>
        <taxon>Kitasatosporales</taxon>
        <taxon>Streptomycetaceae</taxon>
        <taxon>Streptomyces</taxon>
    </lineage>
</organism>
<evidence type="ECO:0000313" key="3">
    <source>
        <dbReference type="EMBL" id="GDY70729.1"/>
    </source>
</evidence>
<evidence type="ECO:0000313" key="4">
    <source>
        <dbReference type="Proteomes" id="UP000299211"/>
    </source>
</evidence>
<dbReference type="EMBL" id="BJHX01000001">
    <property type="protein sequence ID" value="GDY68887.1"/>
    <property type="molecule type" value="Genomic_DNA"/>
</dbReference>
<dbReference type="Proteomes" id="UP000302139">
    <property type="component" value="Unassembled WGS sequence"/>
</dbReference>
<gene>
    <name evidence="2" type="ORF">SAV14893_082800</name>
    <name evidence="3" type="ORF">SAV31267_002140</name>
</gene>
<accession>A0A4D4MGU2</accession>
<protein>
    <submittedName>
        <fullName evidence="3">Uncharacterized protein</fullName>
    </submittedName>
</protein>
<evidence type="ECO:0000256" key="1">
    <source>
        <dbReference type="SAM" id="Phobius"/>
    </source>
</evidence>
<reference evidence="2 5" key="2">
    <citation type="submission" date="2019-04" db="EMBL/GenBank/DDBJ databases">
        <title>Draft genome sequences of Streptomyces avermitilis NBRC 14893.</title>
        <authorList>
            <person name="Komaki H."/>
            <person name="Tamura T."/>
            <person name="Hosoyama A."/>
        </authorList>
    </citation>
    <scope>NUCLEOTIDE SEQUENCE [LARGE SCALE GENOMIC DNA]</scope>
    <source>
        <strain evidence="2 5">NBRC 14893</strain>
    </source>
</reference>
<comment type="caution">
    <text evidence="3">The sequence shown here is derived from an EMBL/GenBank/DDBJ whole genome shotgun (WGS) entry which is preliminary data.</text>
</comment>
<dbReference type="RefSeq" id="WP_137951148.1">
    <property type="nucleotide sequence ID" value="NZ_BAABTN010000023.1"/>
</dbReference>
<name>A0A4D4MGU2_STRAX</name>
<reference evidence="3 4" key="1">
    <citation type="submission" date="2019-04" db="EMBL/GenBank/DDBJ databases">
        <title>Draft genome sequences of Streptomyces avermitilis ATCC 31267.</title>
        <authorList>
            <person name="Komaki H."/>
            <person name="Tamura T."/>
            <person name="Hosoyama A."/>
        </authorList>
    </citation>
    <scope>NUCLEOTIDE SEQUENCE [LARGE SCALE GENOMIC DNA]</scope>
    <source>
        <strain evidence="3 4">ATCC 31267</strain>
    </source>
</reference>
<keyword evidence="1" id="KW-0472">Membrane</keyword>
<dbReference type="AlphaFoldDB" id="A0A4D4MGU2"/>
<feature type="transmembrane region" description="Helical" evidence="1">
    <location>
        <begin position="6"/>
        <end position="27"/>
    </location>
</feature>
<dbReference type="Proteomes" id="UP000299211">
    <property type="component" value="Unassembled WGS sequence"/>
</dbReference>
<evidence type="ECO:0000313" key="5">
    <source>
        <dbReference type="Proteomes" id="UP000302139"/>
    </source>
</evidence>
<keyword evidence="1" id="KW-0812">Transmembrane</keyword>
<sequence length="60" mass="6105">MLGTAWVLVAGLAVVAVTVVAVAHLALRGSAPAERARLLRALSTVFRALADVVRALRGGA</sequence>
<evidence type="ECO:0000313" key="2">
    <source>
        <dbReference type="EMBL" id="GDY68887.1"/>
    </source>
</evidence>
<keyword evidence="1" id="KW-1133">Transmembrane helix</keyword>
<dbReference type="EMBL" id="BJHY01000001">
    <property type="protein sequence ID" value="GDY70729.1"/>
    <property type="molecule type" value="Genomic_DNA"/>
</dbReference>